<evidence type="ECO:0000259" key="5">
    <source>
        <dbReference type="Pfam" id="PF19038"/>
    </source>
</evidence>
<protein>
    <recommendedName>
        <fullName evidence="2">Vacuolar fusion protein MON1 homolog</fullName>
    </recommendedName>
</protein>
<keyword evidence="6" id="KW-1185">Reference proteome</keyword>
<dbReference type="Pfam" id="PF19036">
    <property type="entry name" value="Fuz_longin_1"/>
    <property type="match status" value="1"/>
</dbReference>
<dbReference type="PANTHER" id="PTHR13027:SF7">
    <property type="entry name" value="VACUOLAR FUSION PROTEIN MON1 HOMOLOG"/>
    <property type="match status" value="1"/>
</dbReference>
<name>A0A8B8FST0_9HEMI</name>
<dbReference type="InterPro" id="IPR043972">
    <property type="entry name" value="FUZ/MON1/HPS1_longin_1"/>
</dbReference>
<dbReference type="Proteomes" id="UP000694846">
    <property type="component" value="Unplaced"/>
</dbReference>
<feature type="domain" description="FUZ/MON1/HPS1 second Longin" evidence="4">
    <location>
        <begin position="230"/>
        <end position="328"/>
    </location>
</feature>
<evidence type="ECO:0000256" key="1">
    <source>
        <dbReference type="ARBA" id="ARBA00008968"/>
    </source>
</evidence>
<dbReference type="GO" id="GO:0032510">
    <property type="term" value="P:endosome to lysosome transport via multivesicular body sorting pathway"/>
    <property type="evidence" value="ECO:0007669"/>
    <property type="project" value="TreeGrafter"/>
</dbReference>
<accession>A0A8B8FST0</accession>
<evidence type="ECO:0000313" key="6">
    <source>
        <dbReference type="Proteomes" id="UP000694846"/>
    </source>
</evidence>
<comment type="similarity">
    <text evidence="1 2">Belongs to the MON1/SAND family.</text>
</comment>
<evidence type="ECO:0000259" key="4">
    <source>
        <dbReference type="Pfam" id="PF19037"/>
    </source>
</evidence>
<gene>
    <name evidence="7" type="primary">LOC112685770</name>
</gene>
<dbReference type="PRINTS" id="PR01546">
    <property type="entry name" value="YEAST73DUF"/>
</dbReference>
<reference evidence="7" key="1">
    <citation type="submission" date="2025-08" db="UniProtKB">
        <authorList>
            <consortium name="RefSeq"/>
        </authorList>
    </citation>
    <scope>IDENTIFICATION</scope>
    <source>
        <tissue evidence="7">Whole body</tissue>
    </source>
</reference>
<organism evidence="6 7">
    <name type="scientific">Sipha flava</name>
    <name type="common">yellow sugarcane aphid</name>
    <dbReference type="NCBI Taxonomy" id="143950"/>
    <lineage>
        <taxon>Eukaryota</taxon>
        <taxon>Metazoa</taxon>
        <taxon>Ecdysozoa</taxon>
        <taxon>Arthropoda</taxon>
        <taxon>Hexapoda</taxon>
        <taxon>Insecta</taxon>
        <taxon>Pterygota</taxon>
        <taxon>Neoptera</taxon>
        <taxon>Paraneoptera</taxon>
        <taxon>Hemiptera</taxon>
        <taxon>Sternorrhyncha</taxon>
        <taxon>Aphidomorpha</taxon>
        <taxon>Aphidoidea</taxon>
        <taxon>Aphididae</taxon>
        <taxon>Sipha</taxon>
    </lineage>
</organism>
<dbReference type="PANTHER" id="PTHR13027">
    <property type="entry name" value="SAND PROTEIN-RELATED"/>
    <property type="match status" value="1"/>
</dbReference>
<dbReference type="InterPro" id="IPR004353">
    <property type="entry name" value="Mon1"/>
</dbReference>
<dbReference type="OrthoDB" id="272411at2759"/>
<dbReference type="Pfam" id="PF19037">
    <property type="entry name" value="Fuz_longin_2"/>
    <property type="match status" value="1"/>
</dbReference>
<evidence type="ECO:0000259" key="3">
    <source>
        <dbReference type="Pfam" id="PF19036"/>
    </source>
</evidence>
<dbReference type="AlphaFoldDB" id="A0A8B8FST0"/>
<feature type="domain" description="FUZ/MON1/HPS1 first Longin" evidence="3">
    <location>
        <begin position="68"/>
        <end position="190"/>
    </location>
</feature>
<dbReference type="RefSeq" id="XP_025413538.1">
    <property type="nucleotide sequence ID" value="XM_025557753.1"/>
</dbReference>
<feature type="domain" description="FUZ/MON1/HPS1 third Longin" evidence="5">
    <location>
        <begin position="358"/>
        <end position="458"/>
    </location>
</feature>
<comment type="function">
    <text evidence="2">Plays an important role in membrane trafficking through the secretory apparatus.</text>
</comment>
<proteinExistence type="inferred from homology"/>
<dbReference type="GO" id="GO:0006623">
    <property type="term" value="P:protein targeting to vacuole"/>
    <property type="evidence" value="ECO:0007669"/>
    <property type="project" value="UniProtKB-UniRule"/>
</dbReference>
<dbReference type="CTD" id="33689"/>
<dbReference type="Pfam" id="PF19038">
    <property type="entry name" value="Fuz_longin_3"/>
    <property type="match status" value="1"/>
</dbReference>
<dbReference type="GO" id="GO:0035658">
    <property type="term" value="C:Mon1-Ccz1 complex"/>
    <property type="evidence" value="ECO:0007669"/>
    <property type="project" value="TreeGrafter"/>
</dbReference>
<evidence type="ECO:0000256" key="2">
    <source>
        <dbReference type="RuleBase" id="RU367048"/>
    </source>
</evidence>
<evidence type="ECO:0000313" key="7">
    <source>
        <dbReference type="RefSeq" id="XP_025413538.1"/>
    </source>
</evidence>
<dbReference type="InterPro" id="IPR043970">
    <property type="entry name" value="FUZ/MON1/HPS1_longin_3"/>
</dbReference>
<dbReference type="GeneID" id="112685770"/>
<sequence length="469" mass="53634">MISSEEYSENMEEAQETDISILVSDVNNIAIEESEVNKSISENKPLPSSSEQSNSYENLFDQLKGHNKHIFVLSTAGKPIYTRFGNENQLASLFGLMLALMSVTQDSNDTLQSICCGRTRIVFVNKDPIILVGVSQRSEPYDQIKKQLIYVYNNIISTLTLTQLKKIFLNRTNFDLRRLMSGSERLIDKLITFTENDPGFLLDSISCLQMPSNSRDKITQTILTECSKIKNLVFGLLIAQKHIISIVRMKKYSLQVSDIHLILNLINSTESFKTAESWTPICLPTFDSSGYMHAHISYLAEDCQACLVLLTIDHDLFFTLSEAKRKITEKMRRNDCLQAINDAIIRQPLSLARANILGLRHLLYKIKNRSQHWCPPFTLPYNTDTLQQNLMSVYCSLISQMNFPGRNLKVIYQQLTSETIVAWATDEVELYMCFEPMVSKECATNAVTKLTQWMKKEEDSLFIFNIPMF</sequence>
<dbReference type="InterPro" id="IPR043971">
    <property type="entry name" value="FUZ/MON1/HPS1_longin_2"/>
</dbReference>